<feature type="transmembrane region" description="Helical" evidence="9">
    <location>
        <begin position="268"/>
        <end position="287"/>
    </location>
</feature>
<feature type="transmembrane region" description="Helical" evidence="9">
    <location>
        <begin position="161"/>
        <end position="180"/>
    </location>
</feature>
<dbReference type="Proteomes" id="UP000014500">
    <property type="component" value="Unassembled WGS sequence"/>
</dbReference>
<dbReference type="GO" id="GO:0051119">
    <property type="term" value="F:sugar transmembrane transporter activity"/>
    <property type="evidence" value="ECO:0007669"/>
    <property type="project" value="InterPro"/>
</dbReference>
<feature type="transmembrane region" description="Helical" evidence="9">
    <location>
        <begin position="186"/>
        <end position="207"/>
    </location>
</feature>
<evidence type="ECO:0000313" key="11">
    <source>
        <dbReference type="EnsemblMetazoa" id="SMAR014829-PA"/>
    </source>
</evidence>
<proteinExistence type="inferred from homology"/>
<name>T1JLU9_STRMM</name>
<dbReference type="InterPro" id="IPR050549">
    <property type="entry name" value="MFS_Trehalose_Transporter"/>
</dbReference>
<dbReference type="InterPro" id="IPR020846">
    <property type="entry name" value="MFS_dom"/>
</dbReference>
<organism evidence="11 12">
    <name type="scientific">Strigamia maritima</name>
    <name type="common">European centipede</name>
    <name type="synonym">Geophilus maritimus</name>
    <dbReference type="NCBI Taxonomy" id="126957"/>
    <lineage>
        <taxon>Eukaryota</taxon>
        <taxon>Metazoa</taxon>
        <taxon>Ecdysozoa</taxon>
        <taxon>Arthropoda</taxon>
        <taxon>Myriapoda</taxon>
        <taxon>Chilopoda</taxon>
        <taxon>Pleurostigmophora</taxon>
        <taxon>Geophilomorpha</taxon>
        <taxon>Linotaeniidae</taxon>
        <taxon>Strigamia</taxon>
    </lineage>
</organism>
<reference evidence="11" key="2">
    <citation type="submission" date="2015-02" db="UniProtKB">
        <authorList>
            <consortium name="EnsemblMetazoa"/>
        </authorList>
    </citation>
    <scope>IDENTIFICATION</scope>
</reference>
<comment type="similarity">
    <text evidence="7">Belongs to the major facilitator superfamily. Sugar transporter (TC 2.A.1.1) family. Trehalose transporter subfamily.</text>
</comment>
<dbReference type="PANTHER" id="PTHR48021">
    <property type="match status" value="1"/>
</dbReference>
<dbReference type="PROSITE" id="PS00217">
    <property type="entry name" value="SUGAR_TRANSPORT_2"/>
    <property type="match status" value="1"/>
</dbReference>
<sequence>MAKTDQTHSSSRIKTNTEAMDVYVEKAAVKNQFLAALIACLAAVSVGMCVGFTSPAEPDMKLPGRRFRLTVAEASLFASLINIGALCGGLIAGFIVDFLGRKSALIYMAIPNVVGWLCIIYAESIGLLYFGRLITGICAGIACLNTPVYMTEIASPEIRGILGSGFQLFVNFGITFTYTVGAFVPWSYLAVVTAVIPILLMALMIPMPESPVWLVRQGRVAEAMHALKWLRGSDVDVREEVENLRDQQNADGAISIREFLKPSLYKPLILLLTQMFIQQFAGINAVVFNAAQIFEMAGSSMDPKIEAIIVAAVMVMASIVAATLIDKAGRRFLLLLSAACMAVSLMVLGGYFYLYAHDKESAANVSWLPIICLILYCFVFNIGFGPIPWLMMGELFPSQARGLASSLVTASSWTMAFIITKTFQDMQDALQPYGAFWFFGCVCVAAIPFTWFFVPETKGKSIQEIQMYFNKEI</sequence>
<evidence type="ECO:0000259" key="10">
    <source>
        <dbReference type="PROSITE" id="PS50850"/>
    </source>
</evidence>
<feature type="transmembrane region" description="Helical" evidence="9">
    <location>
        <begin position="128"/>
        <end position="149"/>
    </location>
</feature>
<evidence type="ECO:0000313" key="12">
    <source>
        <dbReference type="Proteomes" id="UP000014500"/>
    </source>
</evidence>
<dbReference type="InterPro" id="IPR003663">
    <property type="entry name" value="Sugar/inositol_transpt"/>
</dbReference>
<keyword evidence="3 9" id="KW-0812">Transmembrane</keyword>
<dbReference type="GO" id="GO:0005886">
    <property type="term" value="C:plasma membrane"/>
    <property type="evidence" value="ECO:0007669"/>
    <property type="project" value="UniProtKB-SubCell"/>
</dbReference>
<feature type="transmembrane region" description="Helical" evidence="9">
    <location>
        <begin position="33"/>
        <end position="54"/>
    </location>
</feature>
<comment type="subcellular location">
    <subcellularLocation>
        <location evidence="1">Cell membrane</location>
        <topology evidence="1">Multi-pass membrane protein</topology>
    </subcellularLocation>
</comment>
<accession>T1JLU9</accession>
<feature type="domain" description="Major facilitator superfamily (MFS) profile" evidence="10">
    <location>
        <begin position="35"/>
        <end position="458"/>
    </location>
</feature>
<dbReference type="eggNOG" id="KOG0254">
    <property type="taxonomic scope" value="Eukaryota"/>
</dbReference>
<evidence type="ECO:0000256" key="3">
    <source>
        <dbReference type="ARBA" id="ARBA00022692"/>
    </source>
</evidence>
<dbReference type="OMA" id="CWIRQLE"/>
<dbReference type="HOGENOM" id="CLU_001265_30_5_1"/>
<feature type="transmembrane region" description="Helical" evidence="9">
    <location>
        <begin position="74"/>
        <end position="96"/>
    </location>
</feature>
<evidence type="ECO:0000256" key="6">
    <source>
        <dbReference type="ARBA" id="ARBA00023180"/>
    </source>
</evidence>
<feature type="transmembrane region" description="Helical" evidence="9">
    <location>
        <begin position="366"/>
        <end position="391"/>
    </location>
</feature>
<keyword evidence="12" id="KW-1185">Reference proteome</keyword>
<dbReference type="AlphaFoldDB" id="T1JLU9"/>
<evidence type="ECO:0000256" key="5">
    <source>
        <dbReference type="ARBA" id="ARBA00023136"/>
    </source>
</evidence>
<evidence type="ECO:0000256" key="7">
    <source>
        <dbReference type="ARBA" id="ARBA00024348"/>
    </source>
</evidence>
<evidence type="ECO:0000256" key="8">
    <source>
        <dbReference type="RuleBase" id="RU003346"/>
    </source>
</evidence>
<dbReference type="Gene3D" id="1.20.1250.20">
    <property type="entry name" value="MFS general substrate transporter like domains"/>
    <property type="match status" value="1"/>
</dbReference>
<dbReference type="Pfam" id="PF00083">
    <property type="entry name" value="Sugar_tr"/>
    <property type="match status" value="1"/>
</dbReference>
<evidence type="ECO:0000256" key="2">
    <source>
        <dbReference type="ARBA" id="ARBA00022475"/>
    </source>
</evidence>
<evidence type="ECO:0000256" key="9">
    <source>
        <dbReference type="SAM" id="Phobius"/>
    </source>
</evidence>
<dbReference type="InterPro" id="IPR005828">
    <property type="entry name" value="MFS_sugar_transport-like"/>
</dbReference>
<keyword evidence="8" id="KW-0813">Transport</keyword>
<feature type="transmembrane region" description="Helical" evidence="9">
    <location>
        <begin position="332"/>
        <end position="354"/>
    </location>
</feature>
<dbReference type="STRING" id="126957.T1JLU9"/>
<dbReference type="CDD" id="cd17358">
    <property type="entry name" value="MFS_GLUT6_8_Class3_like"/>
    <property type="match status" value="1"/>
</dbReference>
<feature type="transmembrane region" description="Helical" evidence="9">
    <location>
        <begin position="435"/>
        <end position="454"/>
    </location>
</feature>
<dbReference type="PANTHER" id="PTHR48021:SF1">
    <property type="entry name" value="GH07001P-RELATED"/>
    <property type="match status" value="1"/>
</dbReference>
<keyword evidence="6" id="KW-0325">Glycoprotein</keyword>
<dbReference type="PROSITE" id="PS00216">
    <property type="entry name" value="SUGAR_TRANSPORT_1"/>
    <property type="match status" value="2"/>
</dbReference>
<feature type="transmembrane region" description="Helical" evidence="9">
    <location>
        <begin position="403"/>
        <end position="423"/>
    </location>
</feature>
<reference evidence="12" key="1">
    <citation type="submission" date="2011-05" db="EMBL/GenBank/DDBJ databases">
        <authorList>
            <person name="Richards S.R."/>
            <person name="Qu J."/>
            <person name="Jiang H."/>
            <person name="Jhangiani S.N."/>
            <person name="Agravi P."/>
            <person name="Goodspeed R."/>
            <person name="Gross S."/>
            <person name="Mandapat C."/>
            <person name="Jackson L."/>
            <person name="Mathew T."/>
            <person name="Pu L."/>
            <person name="Thornton R."/>
            <person name="Saada N."/>
            <person name="Wilczek-Boney K.B."/>
            <person name="Lee S."/>
            <person name="Kovar C."/>
            <person name="Wu Y."/>
            <person name="Scherer S.E."/>
            <person name="Worley K.C."/>
            <person name="Muzny D.M."/>
            <person name="Gibbs R."/>
        </authorList>
    </citation>
    <scope>NUCLEOTIDE SEQUENCE</scope>
    <source>
        <strain evidence="12">Brora</strain>
    </source>
</reference>
<dbReference type="InterPro" id="IPR044775">
    <property type="entry name" value="MFS_ERD6/Tret1-like"/>
</dbReference>
<protein>
    <recommendedName>
        <fullName evidence="10">Major facilitator superfamily (MFS) profile domain-containing protein</fullName>
    </recommendedName>
</protein>
<dbReference type="EnsemblMetazoa" id="SMAR014829-RA">
    <property type="protein sequence ID" value="SMAR014829-PA"/>
    <property type="gene ID" value="SMAR014829"/>
</dbReference>
<dbReference type="InterPro" id="IPR036259">
    <property type="entry name" value="MFS_trans_sf"/>
</dbReference>
<feature type="transmembrane region" description="Helical" evidence="9">
    <location>
        <begin position="307"/>
        <end position="325"/>
    </location>
</feature>
<keyword evidence="4 9" id="KW-1133">Transmembrane helix</keyword>
<dbReference type="EMBL" id="JH432222">
    <property type="status" value="NOT_ANNOTATED_CDS"/>
    <property type="molecule type" value="Genomic_DNA"/>
</dbReference>
<dbReference type="PRINTS" id="PR00171">
    <property type="entry name" value="SUGRTRNSPORT"/>
</dbReference>
<dbReference type="PROSITE" id="PS50850">
    <property type="entry name" value="MFS"/>
    <property type="match status" value="1"/>
</dbReference>
<dbReference type="NCBIfam" id="TIGR00879">
    <property type="entry name" value="SP"/>
    <property type="match status" value="1"/>
</dbReference>
<evidence type="ECO:0000256" key="1">
    <source>
        <dbReference type="ARBA" id="ARBA00004651"/>
    </source>
</evidence>
<dbReference type="PhylomeDB" id="T1JLU9"/>
<dbReference type="SUPFAM" id="SSF103473">
    <property type="entry name" value="MFS general substrate transporter"/>
    <property type="match status" value="1"/>
</dbReference>
<feature type="transmembrane region" description="Helical" evidence="9">
    <location>
        <begin position="103"/>
        <end position="122"/>
    </location>
</feature>
<dbReference type="FunFam" id="1.20.1250.20:FF:000055">
    <property type="entry name" value="Facilitated trehalose transporter Tret1-2 homolog"/>
    <property type="match status" value="1"/>
</dbReference>
<dbReference type="InterPro" id="IPR005829">
    <property type="entry name" value="Sugar_transporter_CS"/>
</dbReference>
<keyword evidence="2" id="KW-1003">Cell membrane</keyword>
<evidence type="ECO:0000256" key="4">
    <source>
        <dbReference type="ARBA" id="ARBA00022989"/>
    </source>
</evidence>
<keyword evidence="5 9" id="KW-0472">Membrane</keyword>